<protein>
    <recommendedName>
        <fullName evidence="3">small monomeric GTPase</fullName>
        <ecNumber evidence="3">3.6.5.2</ecNumber>
    </recommendedName>
</protein>
<keyword evidence="11" id="KW-1185">Reference proteome</keyword>
<dbReference type="PANTHER" id="PTHR47980">
    <property type="entry name" value="LD44762P"/>
    <property type="match status" value="1"/>
</dbReference>
<evidence type="ECO:0000256" key="8">
    <source>
        <dbReference type="ARBA" id="ARBA00047660"/>
    </source>
</evidence>
<accession>A0ABQ9DX72</accession>
<dbReference type="PRINTS" id="PR00449">
    <property type="entry name" value="RASTRNSFRMNG"/>
</dbReference>
<dbReference type="PROSITE" id="PS51419">
    <property type="entry name" value="RAB"/>
    <property type="match status" value="1"/>
</dbReference>
<gene>
    <name evidence="10" type="primary">RAB10</name>
    <name evidence="10" type="ORF">WISP_06191</name>
</gene>
<name>A0ABQ9DX72_9PASS</name>
<dbReference type="PROSITE" id="PS51421">
    <property type="entry name" value="RAS"/>
    <property type="match status" value="1"/>
</dbReference>
<dbReference type="CDD" id="cd00154">
    <property type="entry name" value="Rab"/>
    <property type="match status" value="1"/>
</dbReference>
<comment type="similarity">
    <text evidence="2">Belongs to the small GTPase superfamily. Rab family.</text>
</comment>
<dbReference type="InterPro" id="IPR005225">
    <property type="entry name" value="Small_GTP-bd"/>
</dbReference>
<dbReference type="Gene3D" id="3.40.50.300">
    <property type="entry name" value="P-loop containing nucleotide triphosphate hydrolases"/>
    <property type="match status" value="1"/>
</dbReference>
<keyword evidence="6" id="KW-0449">Lipoprotein</keyword>
<evidence type="ECO:0000256" key="5">
    <source>
        <dbReference type="ARBA" id="ARBA00023134"/>
    </source>
</evidence>
<keyword evidence="7" id="KW-0636">Prenylation</keyword>
<dbReference type="NCBIfam" id="TIGR00231">
    <property type="entry name" value="small_GTP"/>
    <property type="match status" value="1"/>
</dbReference>
<dbReference type="EMBL" id="WHWB01031947">
    <property type="protein sequence ID" value="KAJ7427532.1"/>
    <property type="molecule type" value="Genomic_DNA"/>
</dbReference>
<dbReference type="EC" id="3.6.5.2" evidence="3"/>
<evidence type="ECO:0000256" key="7">
    <source>
        <dbReference type="ARBA" id="ARBA00023289"/>
    </source>
</evidence>
<evidence type="ECO:0000256" key="9">
    <source>
        <dbReference type="SAM" id="MobiDB-lite"/>
    </source>
</evidence>
<dbReference type="SMART" id="SM00173">
    <property type="entry name" value="RAS"/>
    <property type="match status" value="1"/>
</dbReference>
<dbReference type="Proteomes" id="UP001145742">
    <property type="component" value="Unassembled WGS sequence"/>
</dbReference>
<dbReference type="SMART" id="SM00174">
    <property type="entry name" value="RHO"/>
    <property type="match status" value="1"/>
</dbReference>
<comment type="catalytic activity">
    <reaction evidence="8">
        <text>GTP + H2O = GDP + phosphate + H(+)</text>
        <dbReference type="Rhea" id="RHEA:19669"/>
        <dbReference type="ChEBI" id="CHEBI:15377"/>
        <dbReference type="ChEBI" id="CHEBI:15378"/>
        <dbReference type="ChEBI" id="CHEBI:37565"/>
        <dbReference type="ChEBI" id="CHEBI:43474"/>
        <dbReference type="ChEBI" id="CHEBI:58189"/>
        <dbReference type="EC" id="3.6.5.2"/>
    </reaction>
    <physiologicalReaction direction="left-to-right" evidence="8">
        <dbReference type="Rhea" id="RHEA:19670"/>
    </physiologicalReaction>
</comment>
<proteinExistence type="inferred from homology"/>
<dbReference type="Pfam" id="PF00071">
    <property type="entry name" value="Ras"/>
    <property type="match status" value="1"/>
</dbReference>
<reference evidence="10" key="1">
    <citation type="submission" date="2019-10" db="EMBL/GenBank/DDBJ databases">
        <authorList>
            <person name="Soares A.E.R."/>
            <person name="Aleixo A."/>
            <person name="Schneider P."/>
            <person name="Miyaki C.Y."/>
            <person name="Schneider M.P."/>
            <person name="Mello C."/>
            <person name="Vasconcelos A.T.R."/>
        </authorList>
    </citation>
    <scope>NUCLEOTIDE SEQUENCE</scope>
    <source>
        <tissue evidence="10">Muscle</tissue>
    </source>
</reference>
<dbReference type="InterPro" id="IPR027417">
    <property type="entry name" value="P-loop_NTPase"/>
</dbReference>
<evidence type="ECO:0000256" key="1">
    <source>
        <dbReference type="ARBA" id="ARBA00004635"/>
    </source>
</evidence>
<feature type="compositionally biased region" description="Polar residues" evidence="9">
    <location>
        <begin position="184"/>
        <end position="195"/>
    </location>
</feature>
<feature type="region of interest" description="Disordered" evidence="9">
    <location>
        <begin position="183"/>
        <end position="202"/>
    </location>
</feature>
<comment type="subcellular location">
    <subcellularLocation>
        <location evidence="1">Membrane</location>
        <topology evidence="1">Lipid-anchor</topology>
    </subcellularLocation>
</comment>
<dbReference type="SMART" id="SM00176">
    <property type="entry name" value="RAN"/>
    <property type="match status" value="1"/>
</dbReference>
<evidence type="ECO:0000313" key="10">
    <source>
        <dbReference type="EMBL" id="KAJ7427532.1"/>
    </source>
</evidence>
<dbReference type="SMART" id="SM00175">
    <property type="entry name" value="RAB"/>
    <property type="match status" value="1"/>
</dbReference>
<keyword evidence="4" id="KW-0547">Nucleotide-binding</keyword>
<evidence type="ECO:0000256" key="6">
    <source>
        <dbReference type="ARBA" id="ARBA00023288"/>
    </source>
</evidence>
<evidence type="ECO:0000256" key="2">
    <source>
        <dbReference type="ARBA" id="ARBA00006270"/>
    </source>
</evidence>
<evidence type="ECO:0000256" key="3">
    <source>
        <dbReference type="ARBA" id="ARBA00011984"/>
    </source>
</evidence>
<evidence type="ECO:0000313" key="11">
    <source>
        <dbReference type="Proteomes" id="UP001145742"/>
    </source>
</evidence>
<evidence type="ECO:0000256" key="4">
    <source>
        <dbReference type="ARBA" id="ARBA00022741"/>
    </source>
</evidence>
<organism evidence="10 11">
    <name type="scientific">Willisornis vidua</name>
    <name type="common">Xingu scale-backed antbird</name>
    <dbReference type="NCBI Taxonomy" id="1566151"/>
    <lineage>
        <taxon>Eukaryota</taxon>
        <taxon>Metazoa</taxon>
        <taxon>Chordata</taxon>
        <taxon>Craniata</taxon>
        <taxon>Vertebrata</taxon>
        <taxon>Euteleostomi</taxon>
        <taxon>Archelosauria</taxon>
        <taxon>Archosauria</taxon>
        <taxon>Dinosauria</taxon>
        <taxon>Saurischia</taxon>
        <taxon>Theropoda</taxon>
        <taxon>Coelurosauria</taxon>
        <taxon>Aves</taxon>
        <taxon>Neognathae</taxon>
        <taxon>Neoaves</taxon>
        <taxon>Telluraves</taxon>
        <taxon>Australaves</taxon>
        <taxon>Passeriformes</taxon>
        <taxon>Thamnophilidae</taxon>
        <taxon>Willisornis</taxon>
    </lineage>
</organism>
<dbReference type="InterPro" id="IPR050305">
    <property type="entry name" value="Small_GTPase_Rab"/>
</dbReference>
<keyword evidence="5" id="KW-0342">GTP-binding</keyword>
<comment type="caution">
    <text evidence="10">The sequence shown here is derived from an EMBL/GenBank/DDBJ whole genome shotgun (WGS) entry which is preliminary data.</text>
</comment>
<dbReference type="InterPro" id="IPR001806">
    <property type="entry name" value="Small_GTPase"/>
</dbReference>
<sequence>MAGESCVGKTSIVRRYTEPGSPPAGAAAASYLATIGIDFKVKPVMFNDTRVKLQIWDTAGQERFHTLSTSYFRGAQGFVLVYDITDLKSFQSITMWMEDIHEKAGDEVDVILLGNKCDKESERVVPKQKGEKLAWEYGIPFFETSAKDNVNIEHAFSILTKEILEKCLSPLITQSWEEWPVPQSAVQPFRRTSTGGKDGQERNHLRFSKGKWRVLHLGKNNPIYQHRLQADLLESSSVEQDLQALENNKLSISQQCPCGQEGQRNPEMH</sequence>
<dbReference type="SUPFAM" id="SSF52540">
    <property type="entry name" value="P-loop containing nucleoside triphosphate hydrolases"/>
    <property type="match status" value="1"/>
</dbReference>